<gene>
    <name evidence="1" type="ORF">HCN51_19410</name>
</gene>
<name>A0ABX1B186_9ACTN</name>
<organism evidence="1 2">
    <name type="scientific">Nonomuraea composti</name>
    <dbReference type="NCBI Taxonomy" id="2720023"/>
    <lineage>
        <taxon>Bacteria</taxon>
        <taxon>Bacillati</taxon>
        <taxon>Actinomycetota</taxon>
        <taxon>Actinomycetes</taxon>
        <taxon>Streptosporangiales</taxon>
        <taxon>Streptosporangiaceae</taxon>
        <taxon>Nonomuraea</taxon>
    </lineage>
</organism>
<evidence type="ECO:0000313" key="1">
    <source>
        <dbReference type="EMBL" id="NJP91600.1"/>
    </source>
</evidence>
<dbReference type="Proteomes" id="UP000696294">
    <property type="component" value="Unassembled WGS sequence"/>
</dbReference>
<protein>
    <recommendedName>
        <fullName evidence="3">GNAT family N-acetyltransferase</fullName>
    </recommendedName>
</protein>
<evidence type="ECO:0000313" key="2">
    <source>
        <dbReference type="Proteomes" id="UP000696294"/>
    </source>
</evidence>
<comment type="caution">
    <text evidence="1">The sequence shown here is derived from an EMBL/GenBank/DDBJ whole genome shotgun (WGS) entry which is preliminary data.</text>
</comment>
<dbReference type="EMBL" id="JAATEP010000012">
    <property type="protein sequence ID" value="NJP91600.1"/>
    <property type="molecule type" value="Genomic_DNA"/>
</dbReference>
<sequence>MSKDGATDRGTSRLIIVPIALRTARAFIAWSHRHLLPPQGVKFAIGVNTPDGTLVGVVTAGRPVSRVLDDGFTIEVTRLATDGIANACSALLGAAWRAAKAMGYRRLITYTRADEPGTSLHAAGLHRVATRAARKGWDTPIRPRTSRGSDHIARVLWEISTGTSHNRGEAE</sequence>
<evidence type="ECO:0008006" key="3">
    <source>
        <dbReference type="Google" id="ProtNLM"/>
    </source>
</evidence>
<dbReference type="InterPro" id="IPR053780">
    <property type="entry name" value="Gp66-like"/>
</dbReference>
<dbReference type="RefSeq" id="WP_168010928.1">
    <property type="nucleotide sequence ID" value="NZ_JAATEP010000012.1"/>
</dbReference>
<dbReference type="NCBIfam" id="NF045478">
    <property type="entry name" value="XF1762_fam"/>
    <property type="match status" value="1"/>
</dbReference>
<proteinExistence type="predicted"/>
<accession>A0ABX1B186</accession>
<reference evidence="1 2" key="1">
    <citation type="submission" date="2020-03" db="EMBL/GenBank/DDBJ databases">
        <title>WGS of actinomycetes isolated from Thailand.</title>
        <authorList>
            <person name="Thawai C."/>
        </authorList>
    </citation>
    <scope>NUCLEOTIDE SEQUENCE [LARGE SCALE GENOMIC DNA]</scope>
    <source>
        <strain evidence="1 2">FMUSA5-5</strain>
    </source>
</reference>
<keyword evidence="2" id="KW-1185">Reference proteome</keyword>